<dbReference type="EMBL" id="JAPDOD010000021">
    <property type="protein sequence ID" value="MDA0162947.1"/>
    <property type="molecule type" value="Genomic_DNA"/>
</dbReference>
<dbReference type="Proteomes" id="UP001149140">
    <property type="component" value="Unassembled WGS sequence"/>
</dbReference>
<name>A0A9X3S317_9ACTN</name>
<proteinExistence type="predicted"/>
<feature type="chain" id="PRO_5040767552" description="C1q domain-containing protein" evidence="1">
    <location>
        <begin position="31"/>
        <end position="168"/>
    </location>
</feature>
<evidence type="ECO:0000313" key="3">
    <source>
        <dbReference type="Proteomes" id="UP001149140"/>
    </source>
</evidence>
<evidence type="ECO:0008006" key="4">
    <source>
        <dbReference type="Google" id="ProtNLM"/>
    </source>
</evidence>
<reference evidence="2" key="1">
    <citation type="submission" date="2022-10" db="EMBL/GenBank/DDBJ databases">
        <title>The WGS of Solirubrobacter ginsenosidimutans DSM 21036.</title>
        <authorList>
            <person name="Jiang Z."/>
        </authorList>
    </citation>
    <scope>NUCLEOTIDE SEQUENCE</scope>
    <source>
        <strain evidence="2">DSM 21036</strain>
    </source>
</reference>
<accession>A0A9X3S317</accession>
<dbReference type="AlphaFoldDB" id="A0A9X3S317"/>
<keyword evidence="1" id="KW-0732">Signal</keyword>
<sequence>MFKRLARRPTPAMLVAIVALFAATAGVSYAATQGPPSFTSHGVAFVPTSAISGVALPISGANSSDLSNHGMTVTSSTSVRVPTTGNYLITLAGNCNGGATNTHLLVREGFNLAAGRVDLAIGFEGNPSMAGSNTVHLAAGTTLRMIAGHGGADANCGATLGVNLLSAD</sequence>
<gene>
    <name evidence="2" type="ORF">OM076_21930</name>
</gene>
<dbReference type="RefSeq" id="WP_270042187.1">
    <property type="nucleotide sequence ID" value="NZ_JAPDOD010000021.1"/>
</dbReference>
<comment type="caution">
    <text evidence="2">The sequence shown here is derived from an EMBL/GenBank/DDBJ whole genome shotgun (WGS) entry which is preliminary data.</text>
</comment>
<feature type="signal peptide" evidence="1">
    <location>
        <begin position="1"/>
        <end position="30"/>
    </location>
</feature>
<evidence type="ECO:0000313" key="2">
    <source>
        <dbReference type="EMBL" id="MDA0162947.1"/>
    </source>
</evidence>
<organism evidence="2 3">
    <name type="scientific">Solirubrobacter ginsenosidimutans</name>
    <dbReference type="NCBI Taxonomy" id="490573"/>
    <lineage>
        <taxon>Bacteria</taxon>
        <taxon>Bacillati</taxon>
        <taxon>Actinomycetota</taxon>
        <taxon>Thermoleophilia</taxon>
        <taxon>Solirubrobacterales</taxon>
        <taxon>Solirubrobacteraceae</taxon>
        <taxon>Solirubrobacter</taxon>
    </lineage>
</organism>
<evidence type="ECO:0000256" key="1">
    <source>
        <dbReference type="SAM" id="SignalP"/>
    </source>
</evidence>
<keyword evidence="3" id="KW-1185">Reference proteome</keyword>
<protein>
    <recommendedName>
        <fullName evidence="4">C1q domain-containing protein</fullName>
    </recommendedName>
</protein>